<dbReference type="PANTHER" id="PTHR15663">
    <property type="entry name" value="COMM DOMAIN-CONTAINING PROTEIN 9"/>
    <property type="match status" value="1"/>
</dbReference>
<dbReference type="PANTHER" id="PTHR15663:SF4">
    <property type="entry name" value="COMM DOMAIN-CONTAINING PROTEIN 9"/>
    <property type="match status" value="1"/>
</dbReference>
<comment type="caution">
    <text evidence="2">The sequence shown here is derived from an EMBL/GenBank/DDBJ whole genome shotgun (WGS) entry which is preliminary data.</text>
</comment>
<evidence type="ECO:0000259" key="1">
    <source>
        <dbReference type="PROSITE" id="PS51269"/>
    </source>
</evidence>
<dbReference type="OrthoDB" id="64318at2759"/>
<dbReference type="Proteomes" id="UP000812440">
    <property type="component" value="Chromosome 4"/>
</dbReference>
<dbReference type="Pfam" id="PF07258">
    <property type="entry name" value="COMM_domain"/>
    <property type="match status" value="1"/>
</dbReference>
<keyword evidence="3" id="KW-1185">Reference proteome</keyword>
<dbReference type="PROSITE" id="PS51269">
    <property type="entry name" value="COMM"/>
    <property type="match status" value="1"/>
</dbReference>
<evidence type="ECO:0000313" key="3">
    <source>
        <dbReference type="Proteomes" id="UP000812440"/>
    </source>
</evidence>
<organism evidence="2 3">
    <name type="scientific">Hymenochirus boettgeri</name>
    <name type="common">Congo dwarf clawed frog</name>
    <dbReference type="NCBI Taxonomy" id="247094"/>
    <lineage>
        <taxon>Eukaryota</taxon>
        <taxon>Metazoa</taxon>
        <taxon>Chordata</taxon>
        <taxon>Craniata</taxon>
        <taxon>Vertebrata</taxon>
        <taxon>Euteleostomi</taxon>
        <taxon>Amphibia</taxon>
        <taxon>Batrachia</taxon>
        <taxon>Anura</taxon>
        <taxon>Pipoidea</taxon>
        <taxon>Pipidae</taxon>
        <taxon>Pipinae</taxon>
        <taxon>Hymenochirus</taxon>
    </lineage>
</organism>
<reference evidence="2" key="1">
    <citation type="thesis" date="2020" institute="ProQuest LLC" country="789 East Eisenhower Parkway, Ann Arbor, MI, USA">
        <title>Comparative Genomics and Chromosome Evolution.</title>
        <authorList>
            <person name="Mudd A.B."/>
        </authorList>
    </citation>
    <scope>NUCLEOTIDE SEQUENCE</scope>
    <source>
        <strain evidence="2">Female2</strain>
        <tissue evidence="2">Blood</tissue>
    </source>
</reference>
<dbReference type="InterPro" id="IPR017920">
    <property type="entry name" value="COMM"/>
</dbReference>
<dbReference type="EMBL" id="JAACNH010000007">
    <property type="protein sequence ID" value="KAG8438317.1"/>
    <property type="molecule type" value="Genomic_DNA"/>
</dbReference>
<dbReference type="AlphaFoldDB" id="A0A8T2J3T1"/>
<name>A0A8T2J3T1_9PIPI</name>
<protein>
    <recommendedName>
        <fullName evidence="1">COMM domain-containing protein</fullName>
    </recommendedName>
</protein>
<gene>
    <name evidence="2" type="ORF">GDO86_008845</name>
</gene>
<accession>A0A8T2J3T1</accession>
<sequence length="198" mass="22061">MAVLQEREFTALQLLLKAPSKDVVAVLCQKSFPQSAVGCAQLIDCTSTGLSISHEEASQMVHALHTLTRHVVYKSLTTAEEILSVFPEDFHHHLKSLLTKLILDNLPLWRNEVLNTQISLPRLVDLDWRVDIKTASDSVSRMAIPTCLLQMKVQEDAEMCGPEQSISTLTIELNKETLDTMLDGLGRIRDQLSAVADK</sequence>
<dbReference type="InterPro" id="IPR037360">
    <property type="entry name" value="COMMD9"/>
</dbReference>
<evidence type="ECO:0000313" key="2">
    <source>
        <dbReference type="EMBL" id="KAG8438317.1"/>
    </source>
</evidence>
<dbReference type="CDD" id="cd04757">
    <property type="entry name" value="Commd9"/>
    <property type="match status" value="1"/>
</dbReference>
<feature type="domain" description="COMM" evidence="1">
    <location>
        <begin position="122"/>
        <end position="196"/>
    </location>
</feature>
<proteinExistence type="predicted"/>
<dbReference type="InterPro" id="IPR048676">
    <property type="entry name" value="COMMD9_N"/>
</dbReference>
<dbReference type="Pfam" id="PF20923">
    <property type="entry name" value="COMMD9_HN"/>
    <property type="match status" value="1"/>
</dbReference>